<keyword evidence="1" id="KW-0472">Membrane</keyword>
<evidence type="ECO:0000313" key="3">
    <source>
        <dbReference type="Proteomes" id="UP000259864"/>
    </source>
</evidence>
<gene>
    <name evidence="2" type="ORF">NCTC10135_00185</name>
</gene>
<organism evidence="2 3">
    <name type="scientific">Metamycoplasma alkalescens</name>
    <dbReference type="NCBI Taxonomy" id="45363"/>
    <lineage>
        <taxon>Bacteria</taxon>
        <taxon>Bacillati</taxon>
        <taxon>Mycoplasmatota</taxon>
        <taxon>Mycoplasmoidales</taxon>
        <taxon>Metamycoplasmataceae</taxon>
        <taxon>Metamycoplasma</taxon>
    </lineage>
</organism>
<dbReference type="STRING" id="1188234.MALK_2540"/>
<evidence type="ECO:0000256" key="1">
    <source>
        <dbReference type="SAM" id="Phobius"/>
    </source>
</evidence>
<sequence length="96" mass="11350">MFSDIVSFVLLIPTLITFFLTQNNKILSVVLIVFNTLLGFIHAFRFIYLKNVVYYISQNNKQMKIINISNSFATSFGFFLSTIFSFFLFKNLDFYW</sequence>
<proteinExistence type="predicted"/>
<name>A0A3B0PIU4_9BACT</name>
<dbReference type="KEGG" id="mala:NCTC10135_00185"/>
<feature type="transmembrane region" description="Helical" evidence="1">
    <location>
        <begin position="27"/>
        <end position="48"/>
    </location>
</feature>
<keyword evidence="1" id="KW-1133">Transmembrane helix</keyword>
<dbReference type="EMBL" id="LS991949">
    <property type="protein sequence ID" value="SYV89693.1"/>
    <property type="molecule type" value="Genomic_DNA"/>
</dbReference>
<accession>A0A3B0PIU4</accession>
<feature type="transmembrane region" description="Helical" evidence="1">
    <location>
        <begin position="68"/>
        <end position="89"/>
    </location>
</feature>
<protein>
    <submittedName>
        <fullName evidence="2">Uncharacterized protein</fullName>
    </submittedName>
</protein>
<dbReference type="Proteomes" id="UP000259864">
    <property type="component" value="Chromosome 1"/>
</dbReference>
<feature type="transmembrane region" description="Helical" evidence="1">
    <location>
        <begin position="5"/>
        <end position="21"/>
    </location>
</feature>
<dbReference type="AlphaFoldDB" id="A0A3B0PIU4"/>
<reference evidence="3" key="1">
    <citation type="submission" date="2018-06" db="EMBL/GenBank/DDBJ databases">
        <authorList>
            <consortium name="Pathogen Informatics"/>
        </authorList>
    </citation>
    <scope>NUCLEOTIDE SEQUENCE [LARGE SCALE GENOMIC DNA]</scope>
    <source>
        <strain evidence="3">NCTC10135</strain>
    </source>
</reference>
<feature type="non-terminal residue" evidence="2">
    <location>
        <position position="96"/>
    </location>
</feature>
<evidence type="ECO:0000313" key="2">
    <source>
        <dbReference type="EMBL" id="SYV89693.1"/>
    </source>
</evidence>
<keyword evidence="1" id="KW-0812">Transmembrane</keyword>